<sequence>MLLSLLYPPTLDIFWLGLFSSAGPFVAVLLVLFGQHVERGRALLLAKWVALAYLALAFTARLLNLRHLLQGFDLTDTPVSLVILGGLFWALLAARRLAERPRDAVRQFAVAAAAILLVDILRELINLVPRSSVARSTDPWPMVMLLLLALLTLLCDRFSRQGHATIAPLVQHPEEQAPTSTPTSAARG</sequence>
<keyword evidence="4" id="KW-1185">Reference proteome</keyword>
<feature type="transmembrane region" description="Helical" evidence="2">
    <location>
        <begin position="108"/>
        <end position="128"/>
    </location>
</feature>
<keyword evidence="2" id="KW-0812">Transmembrane</keyword>
<evidence type="ECO:0000313" key="4">
    <source>
        <dbReference type="Proteomes" id="UP000000379"/>
    </source>
</evidence>
<evidence type="ECO:0000313" key="3">
    <source>
        <dbReference type="EMBL" id="ADI15922.1"/>
    </source>
</evidence>
<feature type="transmembrane region" description="Helical" evidence="2">
    <location>
        <begin position="77"/>
        <end position="96"/>
    </location>
</feature>
<feature type="transmembrane region" description="Helical" evidence="2">
    <location>
        <begin position="13"/>
        <end position="33"/>
    </location>
</feature>
<evidence type="ECO:0000256" key="2">
    <source>
        <dbReference type="SAM" id="Phobius"/>
    </source>
</evidence>
<dbReference type="RefSeq" id="WP_013179281.1">
    <property type="nucleotide sequence ID" value="NC_014221.1"/>
</dbReference>
<dbReference type="HOGENOM" id="CLU_1440489_0_0_0"/>
<feature type="transmembrane region" description="Helical" evidence="2">
    <location>
        <begin position="45"/>
        <end position="65"/>
    </location>
</feature>
<reference evidence="3 4" key="2">
    <citation type="journal article" date="2011" name="Stand. Genomic Sci.">
        <title>Complete genome sequence of Truepera radiovictrix type strain (RQ-24).</title>
        <authorList>
            <person name="Ivanova N."/>
            <person name="Rohde C."/>
            <person name="Munk C."/>
            <person name="Nolan M."/>
            <person name="Lucas S."/>
            <person name="Del Rio T.G."/>
            <person name="Tice H."/>
            <person name="Deshpande S."/>
            <person name="Cheng J.F."/>
            <person name="Tapia R."/>
            <person name="Han C."/>
            <person name="Goodwin L."/>
            <person name="Pitluck S."/>
            <person name="Liolios K."/>
            <person name="Mavromatis K."/>
            <person name="Mikhailova N."/>
            <person name="Pati A."/>
            <person name="Chen A."/>
            <person name="Palaniappan K."/>
            <person name="Land M."/>
            <person name="Hauser L."/>
            <person name="Chang Y.J."/>
            <person name="Jeffries C.D."/>
            <person name="Brambilla E."/>
            <person name="Rohde M."/>
            <person name="Goker M."/>
            <person name="Tindall B.J."/>
            <person name="Woyke T."/>
            <person name="Bristow J."/>
            <person name="Eisen J.A."/>
            <person name="Markowitz V."/>
            <person name="Hugenholtz P."/>
            <person name="Kyrpides N.C."/>
            <person name="Klenk H.P."/>
            <person name="Lapidus A."/>
        </authorList>
    </citation>
    <scope>NUCLEOTIDE SEQUENCE [LARGE SCALE GENOMIC DNA]</scope>
    <source>
        <strain evidence="4">DSM 17093 / CIP 108686 / LMG 22925 / RQ-24</strain>
    </source>
</reference>
<dbReference type="KEGG" id="tra:Trad_2821"/>
<dbReference type="STRING" id="649638.Trad_2821"/>
<dbReference type="AlphaFoldDB" id="D7CVL1"/>
<keyword evidence="2" id="KW-0472">Membrane</keyword>
<evidence type="ECO:0000256" key="1">
    <source>
        <dbReference type="SAM" id="MobiDB-lite"/>
    </source>
</evidence>
<gene>
    <name evidence="3" type="ordered locus">Trad_2821</name>
</gene>
<dbReference type="EMBL" id="CP002049">
    <property type="protein sequence ID" value="ADI15922.1"/>
    <property type="molecule type" value="Genomic_DNA"/>
</dbReference>
<feature type="region of interest" description="Disordered" evidence="1">
    <location>
        <begin position="169"/>
        <end position="188"/>
    </location>
</feature>
<reference evidence="4" key="1">
    <citation type="submission" date="2010-05" db="EMBL/GenBank/DDBJ databases">
        <title>The complete genome of Truepera radiovictris DSM 17093.</title>
        <authorList>
            <consortium name="US DOE Joint Genome Institute (JGI-PGF)"/>
            <person name="Lucas S."/>
            <person name="Copeland A."/>
            <person name="Lapidus A."/>
            <person name="Glavina del Rio T."/>
            <person name="Dalin E."/>
            <person name="Tice H."/>
            <person name="Bruce D."/>
            <person name="Goodwin L."/>
            <person name="Pitluck S."/>
            <person name="Kyrpides N."/>
            <person name="Mavromatis K."/>
            <person name="Ovchinnikova G."/>
            <person name="Munk A.C."/>
            <person name="Detter J.C."/>
            <person name="Han C."/>
            <person name="Tapia R."/>
            <person name="Land M."/>
            <person name="Hauser L."/>
            <person name="Markowitz V."/>
            <person name="Cheng J.-F."/>
            <person name="Hugenholtz P."/>
            <person name="Woyke T."/>
            <person name="Wu D."/>
            <person name="Tindall B."/>
            <person name="Pomrenke H.G."/>
            <person name="Brambilla E."/>
            <person name="Klenk H.-P."/>
            <person name="Eisen J.A."/>
        </authorList>
    </citation>
    <scope>NUCLEOTIDE SEQUENCE [LARGE SCALE GENOMIC DNA]</scope>
    <source>
        <strain evidence="4">DSM 17093 / CIP 108686 / LMG 22925 / RQ-24</strain>
    </source>
</reference>
<dbReference type="Proteomes" id="UP000000379">
    <property type="component" value="Chromosome"/>
</dbReference>
<accession>D7CVL1</accession>
<name>D7CVL1_TRURR</name>
<organism evidence="3 4">
    <name type="scientific">Truepera radiovictrix (strain DSM 17093 / CIP 108686 / LMG 22925 / RQ-24)</name>
    <dbReference type="NCBI Taxonomy" id="649638"/>
    <lineage>
        <taxon>Bacteria</taxon>
        <taxon>Thermotogati</taxon>
        <taxon>Deinococcota</taxon>
        <taxon>Deinococci</taxon>
        <taxon>Trueperales</taxon>
        <taxon>Trueperaceae</taxon>
        <taxon>Truepera</taxon>
    </lineage>
</organism>
<proteinExistence type="predicted"/>
<feature type="compositionally biased region" description="Polar residues" evidence="1">
    <location>
        <begin position="177"/>
        <end position="188"/>
    </location>
</feature>
<feature type="transmembrane region" description="Helical" evidence="2">
    <location>
        <begin position="140"/>
        <end position="159"/>
    </location>
</feature>
<keyword evidence="2" id="KW-1133">Transmembrane helix</keyword>
<protein>
    <submittedName>
        <fullName evidence="3">Uncharacterized protein</fullName>
    </submittedName>
</protein>